<evidence type="ECO:0000256" key="1">
    <source>
        <dbReference type="SAM" id="MobiDB-lite"/>
    </source>
</evidence>
<name>X1LC29_9ZZZZ</name>
<feature type="region of interest" description="Disordered" evidence="1">
    <location>
        <begin position="89"/>
        <end position="108"/>
    </location>
</feature>
<protein>
    <submittedName>
        <fullName evidence="2">Uncharacterized protein</fullName>
    </submittedName>
</protein>
<feature type="non-terminal residue" evidence="2">
    <location>
        <position position="133"/>
    </location>
</feature>
<evidence type="ECO:0000313" key="2">
    <source>
        <dbReference type="EMBL" id="GAH99954.1"/>
    </source>
</evidence>
<sequence length="133" mass="15721">RLIEGIEEEGLNLTRLYIPGLSRYYIRRLVREGYSDEKCLGEVREEELAEVLPKRLVKRIQERIKEDKDIQEVKRQKVITKDEKLIPCKEKNDTENPNSNLKTKNQKPKTVLEISLQRPDRIIFMGEKIEVTS</sequence>
<gene>
    <name evidence="2" type="ORF">S03H2_69766</name>
</gene>
<accession>X1LC29</accession>
<feature type="non-terminal residue" evidence="2">
    <location>
        <position position="1"/>
    </location>
</feature>
<organism evidence="2">
    <name type="scientific">marine sediment metagenome</name>
    <dbReference type="NCBI Taxonomy" id="412755"/>
    <lineage>
        <taxon>unclassified sequences</taxon>
        <taxon>metagenomes</taxon>
        <taxon>ecological metagenomes</taxon>
    </lineage>
</organism>
<proteinExistence type="predicted"/>
<reference evidence="2" key="1">
    <citation type="journal article" date="2014" name="Front. Microbiol.">
        <title>High frequency of phylogenetically diverse reductive dehalogenase-homologous genes in deep subseafloor sedimentary metagenomes.</title>
        <authorList>
            <person name="Kawai M."/>
            <person name="Futagami T."/>
            <person name="Toyoda A."/>
            <person name="Takaki Y."/>
            <person name="Nishi S."/>
            <person name="Hori S."/>
            <person name="Arai W."/>
            <person name="Tsubouchi T."/>
            <person name="Morono Y."/>
            <person name="Uchiyama I."/>
            <person name="Ito T."/>
            <person name="Fujiyama A."/>
            <person name="Inagaki F."/>
            <person name="Takami H."/>
        </authorList>
    </citation>
    <scope>NUCLEOTIDE SEQUENCE</scope>
    <source>
        <strain evidence="2">Expedition CK06-06</strain>
    </source>
</reference>
<dbReference type="AlphaFoldDB" id="X1LC29"/>
<comment type="caution">
    <text evidence="2">The sequence shown here is derived from an EMBL/GenBank/DDBJ whole genome shotgun (WGS) entry which is preliminary data.</text>
</comment>
<dbReference type="EMBL" id="BARU01046175">
    <property type="protein sequence ID" value="GAH99954.1"/>
    <property type="molecule type" value="Genomic_DNA"/>
</dbReference>